<dbReference type="GO" id="GO:0016301">
    <property type="term" value="F:kinase activity"/>
    <property type="evidence" value="ECO:0007669"/>
    <property type="project" value="UniProtKB-KW"/>
</dbReference>
<dbReference type="STRING" id="28230.SAMN05878443_0203"/>
<feature type="domain" description="PRD" evidence="13">
    <location>
        <begin position="286"/>
        <end position="394"/>
    </location>
</feature>
<dbReference type="GO" id="GO:0009401">
    <property type="term" value="P:phosphoenolpyruvate-dependent sugar phosphotransferase system"/>
    <property type="evidence" value="ECO:0007669"/>
    <property type="project" value="UniProtKB-KW"/>
</dbReference>
<dbReference type="eggNOG" id="COG1762">
    <property type="taxonomic scope" value="Bacteria"/>
</dbReference>
<evidence type="ECO:0000256" key="3">
    <source>
        <dbReference type="ARBA" id="ARBA00022490"/>
    </source>
</evidence>
<dbReference type="PANTHER" id="PTHR36203:SF1">
    <property type="entry name" value="ASCORBATE-SPECIFIC PTS SYSTEM EIIA COMPONENT"/>
    <property type="match status" value="1"/>
</dbReference>
<dbReference type="OrthoDB" id="369398at2"/>
<dbReference type="SUPFAM" id="SSF63520">
    <property type="entry name" value="PTS-regulatory domain, PRD"/>
    <property type="match status" value="1"/>
</dbReference>
<keyword evidence="7" id="KW-0418">Kinase</keyword>
<evidence type="ECO:0000256" key="10">
    <source>
        <dbReference type="ARBA" id="ARBA00042072"/>
    </source>
</evidence>
<evidence type="ECO:0000313" key="15">
    <source>
        <dbReference type="Proteomes" id="UP000184758"/>
    </source>
</evidence>
<dbReference type="eggNOG" id="COG3711">
    <property type="taxonomic scope" value="Bacteria"/>
</dbReference>
<protein>
    <recommendedName>
        <fullName evidence="9">Ascorbate-specific PTS system EIIA component</fullName>
    </recommendedName>
    <alternativeName>
        <fullName evidence="10">Ascorbate-specific phosphotransferase enzyme IIA component</fullName>
    </alternativeName>
</protein>
<evidence type="ECO:0000256" key="6">
    <source>
        <dbReference type="ARBA" id="ARBA00022683"/>
    </source>
</evidence>
<dbReference type="SUPFAM" id="SSF52794">
    <property type="entry name" value="PTS system IIB component-like"/>
    <property type="match status" value="1"/>
</dbReference>
<dbReference type="Gene3D" id="1.10.1790.10">
    <property type="entry name" value="PRD domain"/>
    <property type="match status" value="1"/>
</dbReference>
<dbReference type="CDD" id="cd00211">
    <property type="entry name" value="PTS_IIA_fru"/>
    <property type="match status" value="1"/>
</dbReference>
<keyword evidence="15" id="KW-1185">Reference proteome</keyword>
<keyword evidence="6" id="KW-0598">Phosphotransferase system</keyword>
<dbReference type="PROSITE" id="PS51094">
    <property type="entry name" value="PTS_EIIA_TYPE_2"/>
    <property type="match status" value="1"/>
</dbReference>
<evidence type="ECO:0000259" key="13">
    <source>
        <dbReference type="PROSITE" id="PS51372"/>
    </source>
</evidence>
<evidence type="ECO:0000256" key="2">
    <source>
        <dbReference type="ARBA" id="ARBA00022448"/>
    </source>
</evidence>
<dbReference type="InterPro" id="IPR036634">
    <property type="entry name" value="PRD_sf"/>
</dbReference>
<dbReference type="InterPro" id="IPR036095">
    <property type="entry name" value="PTS_EIIB-like_sf"/>
</dbReference>
<dbReference type="RefSeq" id="WP_034546684.1">
    <property type="nucleotide sequence ID" value="NZ_FSRN01000001.1"/>
</dbReference>
<sequence length="683" mass="79615">MFDNRLLALLNHMIQMPHLDIWKLSVFLNQSVKSLESDIHELNDTLEKLGFLKIAIKDGEYQVPESLIIQKIEIQAKLKNSQIFLQEDERQHLIYLYTFIRKENISNYHYQELLQVSKNTTLSDINKLRTKCSQYNIYLKYTRSNGYYLEGEELDKRRMAAYCISSILQTAIGPWALNYIAKSWNEELKLDQLQKMIENLAGELQIKLVEDRLRDVVGLIYFIYLRQKRVKSSFTQEEKEVLQNSSMNQISSKILSQFFHLPYSEDEVGFITRLLLGIAEGNTSLYKDEKFYQLTEDIINTMEQVAMIEFEDKEALRESLYMHVVPTFYRLLFGMKLENSMVNQIKREHKELFVFVKQALVPLQKMLKMEEIPDEEIAYFTIHFGGQFKREIKKTKTYHAIVICPNGISSSLILISELKQLFPQIHWLGEHSVNELKNLSEESYDMIFSTVYIRTDKKLYIVKPIMNQTTKNYLLQNVMNDFKLTGLSTFNVQDLMKIIKKHAILIDEEKLYKDLSKRIITQHEQERDELPMLEDLITEDMIQFSSAEGLSWESAIKLSSRPLIKKKYIEESYTDAIIDSIREHGAYIDLGQGIAIPHARPETGVNQLGMTFLKLDRSVCLLDEPNHAVDMIITLAAIDNKSHLKALSQLTKILSDGDRLKALKAAKTKQEVLTIIKEKQEVN</sequence>
<organism evidence="14 15">
    <name type="scientific">Carnobacterium alterfunditum</name>
    <dbReference type="NCBI Taxonomy" id="28230"/>
    <lineage>
        <taxon>Bacteria</taxon>
        <taxon>Bacillati</taxon>
        <taxon>Bacillota</taxon>
        <taxon>Bacilli</taxon>
        <taxon>Lactobacillales</taxon>
        <taxon>Carnobacteriaceae</taxon>
        <taxon>Carnobacterium</taxon>
    </lineage>
</organism>
<dbReference type="GO" id="GO:0006355">
    <property type="term" value="P:regulation of DNA-templated transcription"/>
    <property type="evidence" value="ECO:0007669"/>
    <property type="project" value="InterPro"/>
</dbReference>
<evidence type="ECO:0000256" key="1">
    <source>
        <dbReference type="ARBA" id="ARBA00004496"/>
    </source>
</evidence>
<dbReference type="SUPFAM" id="SSF55804">
    <property type="entry name" value="Phoshotransferase/anion transport protein"/>
    <property type="match status" value="1"/>
</dbReference>
<dbReference type="Proteomes" id="UP000184758">
    <property type="component" value="Unassembled WGS sequence"/>
</dbReference>
<reference evidence="15" key="1">
    <citation type="submission" date="2016-11" db="EMBL/GenBank/DDBJ databases">
        <authorList>
            <person name="Varghese N."/>
            <person name="Submissions S."/>
        </authorList>
    </citation>
    <scope>NUCLEOTIDE SEQUENCE [LARGE SCALE GENOMIC DNA]</scope>
    <source>
        <strain evidence="15">313</strain>
    </source>
</reference>
<evidence type="ECO:0000256" key="7">
    <source>
        <dbReference type="ARBA" id="ARBA00022777"/>
    </source>
</evidence>
<keyword evidence="3" id="KW-0963">Cytoplasm</keyword>
<dbReference type="Pfam" id="PF00874">
    <property type="entry name" value="PRD"/>
    <property type="match status" value="1"/>
</dbReference>
<dbReference type="Gene3D" id="3.40.50.2300">
    <property type="match status" value="1"/>
</dbReference>
<dbReference type="Gene3D" id="3.40.930.10">
    <property type="entry name" value="Mannitol-specific EII, Chain A"/>
    <property type="match status" value="1"/>
</dbReference>
<evidence type="ECO:0000256" key="4">
    <source>
        <dbReference type="ARBA" id="ARBA00022553"/>
    </source>
</evidence>
<evidence type="ECO:0000256" key="9">
    <source>
        <dbReference type="ARBA" id="ARBA00041175"/>
    </source>
</evidence>
<dbReference type="EMBL" id="FSRN01000001">
    <property type="protein sequence ID" value="SIN86550.1"/>
    <property type="molecule type" value="Genomic_DNA"/>
</dbReference>
<keyword evidence="4" id="KW-0597">Phosphoprotein</keyword>
<comment type="subcellular location">
    <subcellularLocation>
        <location evidence="1">Cytoplasm</location>
    </subcellularLocation>
</comment>
<dbReference type="InterPro" id="IPR013011">
    <property type="entry name" value="PTS_EIIB_2"/>
</dbReference>
<name>A0A1N6EU87_9LACT</name>
<accession>A0A1N6EU87</accession>
<keyword evidence="2" id="KW-0813">Transport</keyword>
<proteinExistence type="predicted"/>
<gene>
    <name evidence="14" type="ORF">SAMN05878443_0203</name>
</gene>
<dbReference type="PROSITE" id="PS51099">
    <property type="entry name" value="PTS_EIIB_TYPE_2"/>
    <property type="match status" value="1"/>
</dbReference>
<dbReference type="InterPro" id="IPR002178">
    <property type="entry name" value="PTS_EIIA_type-2_dom"/>
</dbReference>
<dbReference type="GO" id="GO:0005737">
    <property type="term" value="C:cytoplasm"/>
    <property type="evidence" value="ECO:0007669"/>
    <property type="project" value="UniProtKB-SubCell"/>
</dbReference>
<dbReference type="PROSITE" id="PS51372">
    <property type="entry name" value="PRD_2"/>
    <property type="match status" value="1"/>
</dbReference>
<dbReference type="PROSITE" id="PS00372">
    <property type="entry name" value="PTS_EIIA_TYPE_2_HIS"/>
    <property type="match status" value="1"/>
</dbReference>
<comment type="function">
    <text evidence="8">The phosphoenolpyruvate-dependent sugar phosphotransferase system (sugar PTS), a major carbohydrate active transport system, catalyzes the phosphorylation of incoming sugar substrates concomitantly with their translocation across the cell membrane. The enzyme II UlaABC PTS system is involved in ascorbate transport.</text>
</comment>
<feature type="domain" description="PTS EIIA type-2" evidence="11">
    <location>
        <begin position="535"/>
        <end position="679"/>
    </location>
</feature>
<dbReference type="PANTHER" id="PTHR36203">
    <property type="entry name" value="ASCORBATE-SPECIFIC PTS SYSTEM EIIA COMPONENT"/>
    <property type="match status" value="1"/>
</dbReference>
<evidence type="ECO:0000259" key="11">
    <source>
        <dbReference type="PROSITE" id="PS51094"/>
    </source>
</evidence>
<dbReference type="InterPro" id="IPR011608">
    <property type="entry name" value="PRD"/>
</dbReference>
<evidence type="ECO:0000256" key="5">
    <source>
        <dbReference type="ARBA" id="ARBA00022679"/>
    </source>
</evidence>
<dbReference type="CDD" id="cd05568">
    <property type="entry name" value="PTS_IIB_bgl_like"/>
    <property type="match status" value="1"/>
</dbReference>
<evidence type="ECO:0000313" key="14">
    <source>
        <dbReference type="EMBL" id="SIN86550.1"/>
    </source>
</evidence>
<evidence type="ECO:0000256" key="8">
    <source>
        <dbReference type="ARBA" id="ARBA00037387"/>
    </source>
</evidence>
<dbReference type="AlphaFoldDB" id="A0A1N6EU87"/>
<dbReference type="InterPro" id="IPR051351">
    <property type="entry name" value="Ascorbate-PTS_EIIA_comp"/>
</dbReference>
<dbReference type="GO" id="GO:0008982">
    <property type="term" value="F:protein-N(PI)-phosphohistidine-sugar phosphotransferase activity"/>
    <property type="evidence" value="ECO:0007669"/>
    <property type="project" value="InterPro"/>
</dbReference>
<keyword evidence="5" id="KW-0808">Transferase</keyword>
<dbReference type="Pfam" id="PF00359">
    <property type="entry name" value="PTS_EIIA_2"/>
    <property type="match status" value="1"/>
</dbReference>
<feature type="domain" description="PTS EIIB type-2" evidence="12">
    <location>
        <begin position="398"/>
        <end position="486"/>
    </location>
</feature>
<evidence type="ECO:0000259" key="12">
    <source>
        <dbReference type="PROSITE" id="PS51099"/>
    </source>
</evidence>
<dbReference type="InterPro" id="IPR016152">
    <property type="entry name" value="PTrfase/Anion_transptr"/>
</dbReference>